<dbReference type="InterPro" id="IPR050757">
    <property type="entry name" value="Collagen_mod_GT25"/>
</dbReference>
<dbReference type="Pfam" id="PF01755">
    <property type="entry name" value="Glyco_transf_25"/>
    <property type="match status" value="1"/>
</dbReference>
<name>A0A336MPN9_CULSO</name>
<keyword evidence="2" id="KW-0328">Glycosyltransferase</keyword>
<dbReference type="PANTHER" id="PTHR10730">
    <property type="entry name" value="PROCOLLAGEN-LYSINE,2-OXOGLUTARATE 5-DIOXYGENASE/GLYCOSYLTRANSFERASE 25 FAMILY MEMBER"/>
    <property type="match status" value="1"/>
</dbReference>
<dbReference type="AlphaFoldDB" id="A0A336MPN9"/>
<dbReference type="InterPro" id="IPR002654">
    <property type="entry name" value="Glyco_trans_25"/>
</dbReference>
<dbReference type="PANTHER" id="PTHR10730:SF53">
    <property type="entry name" value="GLYCOSYLTRANSFERASE 25 FAMILY MEMBER"/>
    <property type="match status" value="1"/>
</dbReference>
<dbReference type="EMBL" id="UFQS01001854">
    <property type="protein sequence ID" value="SSX12577.1"/>
    <property type="molecule type" value="Genomic_DNA"/>
</dbReference>
<dbReference type="Gene3D" id="3.90.550.10">
    <property type="entry name" value="Spore Coat Polysaccharide Biosynthesis Protein SpsA, Chain A"/>
    <property type="match status" value="1"/>
</dbReference>
<gene>
    <name evidence="6" type="primary">CSON004334</name>
</gene>
<evidence type="ECO:0000313" key="6">
    <source>
        <dbReference type="EMBL" id="SSX32020.1"/>
    </source>
</evidence>
<reference evidence="6" key="2">
    <citation type="submission" date="2018-07" db="EMBL/GenBank/DDBJ databases">
        <authorList>
            <person name="Quirk P.G."/>
            <person name="Krulwich T.A."/>
        </authorList>
    </citation>
    <scope>NUCLEOTIDE SEQUENCE</scope>
</reference>
<dbReference type="SUPFAM" id="SSF53448">
    <property type="entry name" value="Nucleotide-diphospho-sugar transferases"/>
    <property type="match status" value="1"/>
</dbReference>
<keyword evidence="3" id="KW-0808">Transferase</keyword>
<reference evidence="5" key="1">
    <citation type="submission" date="2018-04" db="EMBL/GenBank/DDBJ databases">
        <authorList>
            <person name="Go L.Y."/>
            <person name="Mitchell J.A."/>
        </authorList>
    </citation>
    <scope>NUCLEOTIDE SEQUENCE</scope>
    <source>
        <tissue evidence="5">Whole organism</tissue>
    </source>
</reference>
<evidence type="ECO:0000259" key="4">
    <source>
        <dbReference type="Pfam" id="PF01755"/>
    </source>
</evidence>
<evidence type="ECO:0000256" key="1">
    <source>
        <dbReference type="ARBA" id="ARBA00006721"/>
    </source>
</evidence>
<proteinExistence type="inferred from homology"/>
<comment type="similarity">
    <text evidence="1">Belongs to the glycosyltransferase 25 family.</text>
</comment>
<evidence type="ECO:0000313" key="5">
    <source>
        <dbReference type="EMBL" id="SSX12577.1"/>
    </source>
</evidence>
<dbReference type="InterPro" id="IPR029044">
    <property type="entry name" value="Nucleotide-diphossugar_trans"/>
</dbReference>
<dbReference type="GO" id="GO:0050211">
    <property type="term" value="F:procollagen galactosyltransferase activity"/>
    <property type="evidence" value="ECO:0007669"/>
    <property type="project" value="TreeGrafter"/>
</dbReference>
<accession>A0A336MPN9</accession>
<dbReference type="CDD" id="cd06532">
    <property type="entry name" value="Glyco_transf_25"/>
    <property type="match status" value="1"/>
</dbReference>
<dbReference type="EMBL" id="UFQT01001854">
    <property type="protein sequence ID" value="SSX32020.1"/>
    <property type="molecule type" value="Genomic_DNA"/>
</dbReference>
<protein>
    <submittedName>
        <fullName evidence="6">CSON004334 protein</fullName>
    </submittedName>
</protein>
<sequence length="606" mass="71198">MKMKAIIFIIILSTICAINKFLVSGLHTESELEKKEATVLVVILIRNKAHILPYFFSYFENLNYPKDRISLWIRSDHNEDNSLQVIDAWLNTTRDLYHSVDYQFSVQPKRRKSESTFHSWTNERFNDVIRLKEEALYKAKVIWADYTFFLDADAILTEPNTLKYLTSLKLPIVAPMLQSESLYTNFWGGMSPNYYYVRTEEYKDIIKHEKIGEFKVPMIHSAVLIDMNLAKISSLTFNKPRLNDMLKKSHQEYHGPNDDIITFAVSSNLSHIPMYISNKLEFGYITVPLDGDETFDKDKEKVTDILLAIVNDMDDVNIVESMRQFIDFPKKDRLMFSKIFMINLVRRVERRQKMEKNFDLLGLDVEHFAAVDGQTMNEEWIKQQGIEFMPGFVDPYHARPMTYGEIGCFMSHYYLWKKMLDEKLDLVLILEDDVKFEPYFRTRVHQLMEQAKNSGKQFDLLYFGRKALSHSDEKYVDGTRNLVEVGYTYWTLGYVLTLEGARKLLAQNPIKKMVPVDEYLPIMFDNHPKEEYKLEFHPRNLVAWSAAPLILFPTHYTGEEGYISDTEQSKVIKLDEKIRTETKILPETNSMFTHQELSTENKRTEL</sequence>
<organism evidence="6">
    <name type="scientific">Culicoides sonorensis</name>
    <name type="common">Biting midge</name>
    <dbReference type="NCBI Taxonomy" id="179676"/>
    <lineage>
        <taxon>Eukaryota</taxon>
        <taxon>Metazoa</taxon>
        <taxon>Ecdysozoa</taxon>
        <taxon>Arthropoda</taxon>
        <taxon>Hexapoda</taxon>
        <taxon>Insecta</taxon>
        <taxon>Pterygota</taxon>
        <taxon>Neoptera</taxon>
        <taxon>Endopterygota</taxon>
        <taxon>Diptera</taxon>
        <taxon>Nematocera</taxon>
        <taxon>Chironomoidea</taxon>
        <taxon>Ceratopogonidae</taxon>
        <taxon>Ceratopogoninae</taxon>
        <taxon>Culicoides</taxon>
        <taxon>Monoculicoides</taxon>
    </lineage>
</organism>
<feature type="domain" description="Glycosyl transferase family 25" evidence="4">
    <location>
        <begin position="337"/>
        <end position="519"/>
    </location>
</feature>
<dbReference type="Pfam" id="PF03452">
    <property type="entry name" value="Anp1"/>
    <property type="match status" value="1"/>
</dbReference>
<evidence type="ECO:0000256" key="2">
    <source>
        <dbReference type="ARBA" id="ARBA00022676"/>
    </source>
</evidence>
<evidence type="ECO:0000256" key="3">
    <source>
        <dbReference type="ARBA" id="ARBA00022679"/>
    </source>
</evidence>
<dbReference type="OMA" id="QRVYHYV"/>
<dbReference type="VEuPathDB" id="VectorBase:CSON004334"/>